<reference evidence="6 7" key="1">
    <citation type="submission" date="2018-03" db="EMBL/GenBank/DDBJ databases">
        <title>Pantoea intestinalis SRCM103226 isolated form the mealworm.</title>
        <authorList>
            <person name="Jeong D.-Y."/>
            <person name="Kim J.W."/>
        </authorList>
    </citation>
    <scope>NUCLEOTIDE SEQUENCE [LARGE SCALE GENOMIC DNA]</scope>
    <source>
        <strain evidence="6 7">SRCM103226</strain>
    </source>
</reference>
<dbReference type="InterPro" id="IPR036259">
    <property type="entry name" value="MFS_trans_sf"/>
</dbReference>
<evidence type="ECO:0000256" key="2">
    <source>
        <dbReference type="ARBA" id="ARBA00022448"/>
    </source>
</evidence>
<evidence type="ECO:0000313" key="6">
    <source>
        <dbReference type="EMBL" id="QHM73175.1"/>
    </source>
</evidence>
<keyword evidence="5" id="KW-0472">Membrane</keyword>
<dbReference type="Gene3D" id="1.20.1250.20">
    <property type="entry name" value="MFS general substrate transporter like domains"/>
    <property type="match status" value="1"/>
</dbReference>
<dbReference type="SUPFAM" id="SSF103473">
    <property type="entry name" value="MFS general substrate transporter"/>
    <property type="match status" value="1"/>
</dbReference>
<keyword evidence="2" id="KW-0813">Transport</keyword>
<evidence type="ECO:0000256" key="1">
    <source>
        <dbReference type="ARBA" id="ARBA00004141"/>
    </source>
</evidence>
<accession>A0A6P1Q5X5</accession>
<name>A0A6P1Q5X5_9GAMM</name>
<dbReference type="GO" id="GO:0016020">
    <property type="term" value="C:membrane"/>
    <property type="evidence" value="ECO:0007669"/>
    <property type="project" value="UniProtKB-SubCell"/>
</dbReference>
<comment type="subcellular location">
    <subcellularLocation>
        <location evidence="1">Membrane</location>
        <topology evidence="1">Multi-pass membrane protein</topology>
    </subcellularLocation>
</comment>
<evidence type="ECO:0000313" key="7">
    <source>
        <dbReference type="Proteomes" id="UP000464053"/>
    </source>
</evidence>
<organism evidence="6 7">
    <name type="scientific">Mixta intestinalis</name>
    <dbReference type="NCBI Taxonomy" id="1615494"/>
    <lineage>
        <taxon>Bacteria</taxon>
        <taxon>Pseudomonadati</taxon>
        <taxon>Pseudomonadota</taxon>
        <taxon>Gammaproteobacteria</taxon>
        <taxon>Enterobacterales</taxon>
        <taxon>Erwiniaceae</taxon>
        <taxon>Mixta</taxon>
    </lineage>
</organism>
<proteinExistence type="predicted"/>
<protein>
    <submittedName>
        <fullName evidence="6">Tartrate transporter</fullName>
    </submittedName>
</protein>
<evidence type="ECO:0000256" key="5">
    <source>
        <dbReference type="ARBA" id="ARBA00023136"/>
    </source>
</evidence>
<dbReference type="EMBL" id="CP028271">
    <property type="protein sequence ID" value="QHM73175.1"/>
    <property type="molecule type" value="Genomic_DNA"/>
</dbReference>
<dbReference type="AlphaFoldDB" id="A0A6P1Q5X5"/>
<gene>
    <name evidence="6" type="primary">ttuB_1</name>
    <name evidence="6" type="ORF">C7M51_03520</name>
</gene>
<sequence length="94" mass="10696">MHTELYTTTLRQLNAKIIPFIIICYFVASLDKTDITIAALQMKVEPGLSARMYGFGIRMFYTSYIVFEISSNVIVTKVVARVWIVRINLAEDSA</sequence>
<evidence type="ECO:0000256" key="3">
    <source>
        <dbReference type="ARBA" id="ARBA00022692"/>
    </source>
</evidence>
<evidence type="ECO:0000256" key="4">
    <source>
        <dbReference type="ARBA" id="ARBA00022989"/>
    </source>
</evidence>
<keyword evidence="4" id="KW-1133">Transmembrane helix</keyword>
<dbReference type="PANTHER" id="PTHR43791:SF36">
    <property type="entry name" value="TRANSPORTER, PUTATIVE (AFU_ORTHOLOGUE AFUA_6G08340)-RELATED"/>
    <property type="match status" value="1"/>
</dbReference>
<dbReference type="KEGG" id="mint:C7M51_03520"/>
<dbReference type="Proteomes" id="UP000464053">
    <property type="component" value="Chromosome"/>
</dbReference>
<dbReference type="GO" id="GO:0022857">
    <property type="term" value="F:transmembrane transporter activity"/>
    <property type="evidence" value="ECO:0007669"/>
    <property type="project" value="TreeGrafter"/>
</dbReference>
<dbReference type="PANTHER" id="PTHR43791">
    <property type="entry name" value="PERMEASE-RELATED"/>
    <property type="match status" value="1"/>
</dbReference>
<keyword evidence="3" id="KW-0812">Transmembrane</keyword>
<keyword evidence="7" id="KW-1185">Reference proteome</keyword>